<comment type="function">
    <text evidence="1">Transcriptional repressor of xylose-utilizing enzymes.</text>
</comment>
<gene>
    <name evidence="4" type="ORF">J2Z34_001579</name>
</gene>
<dbReference type="SUPFAM" id="SSF53067">
    <property type="entry name" value="Actin-like ATPase domain"/>
    <property type="match status" value="1"/>
</dbReference>
<dbReference type="RefSeq" id="WP_209459310.1">
    <property type="nucleotide sequence ID" value="NZ_JAGGKC010000011.1"/>
</dbReference>
<dbReference type="PANTHER" id="PTHR18964:SF149">
    <property type="entry name" value="BIFUNCTIONAL UDP-N-ACETYLGLUCOSAMINE 2-EPIMERASE_N-ACETYLMANNOSAMINE KINASE"/>
    <property type="match status" value="1"/>
</dbReference>
<dbReference type="InterPro" id="IPR036388">
    <property type="entry name" value="WH-like_DNA-bd_sf"/>
</dbReference>
<evidence type="ECO:0000313" key="4">
    <source>
        <dbReference type="EMBL" id="MBP1919092.1"/>
    </source>
</evidence>
<accession>A0ABS4G3G9</accession>
<dbReference type="InterPro" id="IPR000600">
    <property type="entry name" value="ROK"/>
</dbReference>
<dbReference type="InterPro" id="IPR043129">
    <property type="entry name" value="ATPase_NBD"/>
</dbReference>
<dbReference type="Pfam" id="PF00480">
    <property type="entry name" value="ROK"/>
    <property type="match status" value="1"/>
</dbReference>
<dbReference type="Proteomes" id="UP001519271">
    <property type="component" value="Unassembled WGS sequence"/>
</dbReference>
<dbReference type="EMBL" id="JAGGKC010000011">
    <property type="protein sequence ID" value="MBP1919092.1"/>
    <property type="molecule type" value="Genomic_DNA"/>
</dbReference>
<dbReference type="InterPro" id="IPR036390">
    <property type="entry name" value="WH_DNA-bd_sf"/>
</dbReference>
<comment type="similarity">
    <text evidence="2">Belongs to the ROK (NagC/XylR) family.</text>
</comment>
<dbReference type="CDD" id="cd23763">
    <property type="entry name" value="ASKHA_ATPase_ROK"/>
    <property type="match status" value="1"/>
</dbReference>
<dbReference type="SUPFAM" id="SSF46785">
    <property type="entry name" value="Winged helix' DNA-binding domain"/>
    <property type="match status" value="1"/>
</dbReference>
<reference evidence="4 5" key="1">
    <citation type="submission" date="2021-03" db="EMBL/GenBank/DDBJ databases">
        <title>Genomic Encyclopedia of Type Strains, Phase IV (KMG-IV): sequencing the most valuable type-strain genomes for metagenomic binning, comparative biology and taxonomic classification.</title>
        <authorList>
            <person name="Goeker M."/>
        </authorList>
    </citation>
    <scope>NUCLEOTIDE SEQUENCE [LARGE SCALE GENOMIC DNA]</scope>
    <source>
        <strain evidence="4 5">DSM 6139</strain>
    </source>
</reference>
<dbReference type="Gene3D" id="1.10.10.10">
    <property type="entry name" value="Winged helix-like DNA-binding domain superfamily/Winged helix DNA-binding domain"/>
    <property type="match status" value="1"/>
</dbReference>
<keyword evidence="3" id="KW-0859">Xylose metabolism</keyword>
<protein>
    <submittedName>
        <fullName evidence="4">NBD/HSP70 family sugar kinase</fullName>
    </submittedName>
</protein>
<comment type="caution">
    <text evidence="4">The sequence shown here is derived from an EMBL/GenBank/DDBJ whole genome shotgun (WGS) entry which is preliminary data.</text>
</comment>
<evidence type="ECO:0000256" key="1">
    <source>
        <dbReference type="ARBA" id="ARBA00002486"/>
    </source>
</evidence>
<dbReference type="Gene3D" id="3.30.420.40">
    <property type="match status" value="2"/>
</dbReference>
<keyword evidence="4" id="KW-0418">Kinase</keyword>
<evidence type="ECO:0000256" key="2">
    <source>
        <dbReference type="ARBA" id="ARBA00006479"/>
    </source>
</evidence>
<keyword evidence="3" id="KW-0119">Carbohydrate metabolism</keyword>
<evidence type="ECO:0000313" key="5">
    <source>
        <dbReference type="Proteomes" id="UP001519271"/>
    </source>
</evidence>
<dbReference type="PANTHER" id="PTHR18964">
    <property type="entry name" value="ROK (REPRESSOR, ORF, KINASE) FAMILY"/>
    <property type="match status" value="1"/>
</dbReference>
<proteinExistence type="inferred from homology"/>
<keyword evidence="4" id="KW-0808">Transferase</keyword>
<sequence length="342" mass="37560">MVSISGNSFVIREINTNLVRNVLKSGGQYTKQQIAASTGLTSVTAATVLNQLIASNEAIEVELSSPRGGRPAHQFKYNPDHAHALVLFPVEAKSNVRIRCTVVNLFGETVSRNDFKVPYLEIPILEEIIDEIIMSYPKISAIGLGLPGAEHEGKIIVSDYKSLIGLPLVEHLRIRYQRPVIMENDVNSAVIGYSEKELGNDKASVAYIYFPGTYPPGSGLLLNGRLLKGDSNFAGEVSFIPLGIDWTDKELYSSQEKTSDAVAKLIATVASILNPRDFVLNGDFLTKGQLERIHEKCMALLPEKVNPRLHLSDDFNRDYLNGMIHLTLNAIEPGVVLSRGGF</sequence>
<dbReference type="GO" id="GO:0016301">
    <property type="term" value="F:kinase activity"/>
    <property type="evidence" value="ECO:0007669"/>
    <property type="project" value="UniProtKB-KW"/>
</dbReference>
<organism evidence="4 5">
    <name type="scientific">Youngiibacter multivorans</name>
    <dbReference type="NCBI Taxonomy" id="937251"/>
    <lineage>
        <taxon>Bacteria</taxon>
        <taxon>Bacillati</taxon>
        <taxon>Bacillota</taxon>
        <taxon>Clostridia</taxon>
        <taxon>Eubacteriales</taxon>
        <taxon>Clostridiaceae</taxon>
        <taxon>Youngiibacter</taxon>
    </lineage>
</organism>
<name>A0ABS4G3G9_9CLOT</name>
<evidence type="ECO:0000256" key="3">
    <source>
        <dbReference type="ARBA" id="ARBA00022629"/>
    </source>
</evidence>
<keyword evidence="5" id="KW-1185">Reference proteome</keyword>